<reference evidence="6 7" key="1">
    <citation type="journal article" date="2019" name="Nat. Med.">
        <title>A library of human gut bacterial isolates paired with longitudinal multiomics data enables mechanistic microbiome research.</title>
        <authorList>
            <person name="Poyet M."/>
            <person name="Groussin M."/>
            <person name="Gibbons S.M."/>
            <person name="Avila-Pacheco J."/>
            <person name="Jiang X."/>
            <person name="Kearney S.M."/>
            <person name="Perrotta A.R."/>
            <person name="Berdy B."/>
            <person name="Zhao S."/>
            <person name="Lieberman T.D."/>
            <person name="Swanson P.K."/>
            <person name="Smith M."/>
            <person name="Roesemann S."/>
            <person name="Alexander J.E."/>
            <person name="Rich S.A."/>
            <person name="Livny J."/>
            <person name="Vlamakis H."/>
            <person name="Clish C."/>
            <person name="Bullock K."/>
            <person name="Deik A."/>
            <person name="Scott J."/>
            <person name="Pierce K.A."/>
            <person name="Xavier R.J."/>
            <person name="Alm E.J."/>
        </authorList>
    </citation>
    <scope>NUCLEOTIDE SEQUENCE [LARGE SCALE GENOMIC DNA]</scope>
    <source>
        <strain evidence="4 7">BIOML-A13</strain>
        <strain evidence="5 6">BIOML-A3</strain>
    </source>
</reference>
<feature type="domain" description="ABC transporter substrate-binding protein PnrA-like" evidence="3">
    <location>
        <begin position="36"/>
        <end position="317"/>
    </location>
</feature>
<sequence>MKKILSIALVGLLACGALLAGCGGEKKADPKAAGDKTKVAFVYVSSAKDGGYSMAHELGRQYVEKNMPNVQASYIESVPEGADSERVITQLASQGNKVIFTTSFGYMDPTINVAKKYPDITFLHCSGFKTAPNVGNYFGRMYEARYVTGIVAGKETKSNVIGYVAAFPIPEVIRGINAFTLGAQSVNPDVQVKVLWTNTWYNPATEKQAAITLIDAGADIIAQHQNTPGPQQAAEERGKYGIGYNVDMSANAPKASLTSAIWNWGPYYEETIKQVNNGTWKSGAYWGSMKDKVVDIAPYGPAVSDETKKLADAAKADIIAGKQKVFTGPLYDQSGTEKVPAGTTLTDKELLSMDWFVKGVDGKIQN</sequence>
<dbReference type="EMBL" id="WNBW01000002">
    <property type="protein sequence ID" value="MTU03816.1"/>
    <property type="molecule type" value="Genomic_DNA"/>
</dbReference>
<gene>
    <name evidence="4" type="ORF">GMD11_05650</name>
    <name evidence="5" type="ORF">GMD18_05295</name>
</gene>
<keyword evidence="6" id="KW-1185">Reference proteome</keyword>
<dbReference type="RefSeq" id="WP_149992528.1">
    <property type="nucleotide sequence ID" value="NZ_CAUENI010000002.1"/>
</dbReference>
<evidence type="ECO:0000313" key="6">
    <source>
        <dbReference type="Proteomes" id="UP000443070"/>
    </source>
</evidence>
<dbReference type="CDD" id="cd19963">
    <property type="entry name" value="PBP1_BMP-like"/>
    <property type="match status" value="1"/>
</dbReference>
<name>A0A7X3BVG9_9FIRM</name>
<feature type="signal peptide" evidence="2">
    <location>
        <begin position="1"/>
        <end position="20"/>
    </location>
</feature>
<evidence type="ECO:0000256" key="2">
    <source>
        <dbReference type="SAM" id="SignalP"/>
    </source>
</evidence>
<organism evidence="4 7">
    <name type="scientific">Phascolarctobacterium faecium</name>
    <dbReference type="NCBI Taxonomy" id="33025"/>
    <lineage>
        <taxon>Bacteria</taxon>
        <taxon>Bacillati</taxon>
        <taxon>Bacillota</taxon>
        <taxon>Negativicutes</taxon>
        <taxon>Acidaminococcales</taxon>
        <taxon>Acidaminococcaceae</taxon>
        <taxon>Phascolarctobacterium</taxon>
    </lineage>
</organism>
<evidence type="ECO:0000313" key="4">
    <source>
        <dbReference type="EMBL" id="MTT75754.1"/>
    </source>
</evidence>
<dbReference type="OrthoDB" id="9769871at2"/>
<accession>A0A7X3BVG9</accession>
<dbReference type="Pfam" id="PF02608">
    <property type="entry name" value="Bmp"/>
    <property type="match status" value="1"/>
</dbReference>
<dbReference type="PANTHER" id="PTHR43208">
    <property type="entry name" value="ABC TRANSPORTER SUBSTRATE-BINDING PROTEIN"/>
    <property type="match status" value="1"/>
</dbReference>
<dbReference type="InterPro" id="IPR052910">
    <property type="entry name" value="ABC-Purine-Binding"/>
</dbReference>
<evidence type="ECO:0000313" key="5">
    <source>
        <dbReference type="EMBL" id="MTU03816.1"/>
    </source>
</evidence>
<dbReference type="InterPro" id="IPR003760">
    <property type="entry name" value="PnrA-like"/>
</dbReference>
<evidence type="ECO:0000259" key="3">
    <source>
        <dbReference type="Pfam" id="PF02608"/>
    </source>
</evidence>
<dbReference type="PROSITE" id="PS51257">
    <property type="entry name" value="PROKAR_LIPOPROTEIN"/>
    <property type="match status" value="1"/>
</dbReference>
<dbReference type="PANTHER" id="PTHR43208:SF1">
    <property type="entry name" value="ABC TRANSPORTER SUBSTRATE-BINDING PROTEIN"/>
    <property type="match status" value="1"/>
</dbReference>
<evidence type="ECO:0000313" key="7">
    <source>
        <dbReference type="Proteomes" id="UP000484547"/>
    </source>
</evidence>
<feature type="chain" id="PRO_5039615299" evidence="2">
    <location>
        <begin position="21"/>
        <end position="366"/>
    </location>
</feature>
<protein>
    <submittedName>
        <fullName evidence="4">BMP family ABC transporter substrate-binding protein</fullName>
    </submittedName>
</protein>
<dbReference type="AlphaFoldDB" id="A0A7X3BVG9"/>
<keyword evidence="1 2" id="KW-0732">Signal</keyword>
<dbReference type="Gene3D" id="3.40.50.2300">
    <property type="match status" value="2"/>
</dbReference>
<dbReference type="GO" id="GO:0005886">
    <property type="term" value="C:plasma membrane"/>
    <property type="evidence" value="ECO:0007669"/>
    <property type="project" value="InterPro"/>
</dbReference>
<comment type="caution">
    <text evidence="4">The sequence shown here is derived from an EMBL/GenBank/DDBJ whole genome shotgun (WGS) entry which is preliminary data.</text>
</comment>
<evidence type="ECO:0000256" key="1">
    <source>
        <dbReference type="ARBA" id="ARBA00022729"/>
    </source>
</evidence>
<dbReference type="EMBL" id="WNBM01000002">
    <property type="protein sequence ID" value="MTT75754.1"/>
    <property type="molecule type" value="Genomic_DNA"/>
</dbReference>
<dbReference type="Proteomes" id="UP000484547">
    <property type="component" value="Unassembled WGS sequence"/>
</dbReference>
<dbReference type="Proteomes" id="UP000443070">
    <property type="component" value="Unassembled WGS sequence"/>
</dbReference>
<proteinExistence type="predicted"/>